<dbReference type="InterPro" id="IPR036514">
    <property type="entry name" value="SGNH_hydro_sf"/>
</dbReference>
<feature type="domain" description="SGNH hydrolase-type esterase" evidence="1">
    <location>
        <begin position="184"/>
        <end position="362"/>
    </location>
</feature>
<reference evidence="3 4" key="1">
    <citation type="submission" date="2017-04" db="EMBL/GenBank/DDBJ databases">
        <authorList>
            <person name="Afonso C.L."/>
            <person name="Miller P.J."/>
            <person name="Scott M.A."/>
            <person name="Spackman E."/>
            <person name="Goraichik I."/>
            <person name="Dimitrov K.M."/>
            <person name="Suarez D.L."/>
            <person name="Swayne D.E."/>
        </authorList>
    </citation>
    <scope>NUCLEOTIDE SEQUENCE [LARGE SCALE GENOMIC DNA]</scope>
    <source>
        <strain evidence="3 4">N3/975</strain>
    </source>
</reference>
<dbReference type="Pfam" id="PF14607">
    <property type="entry name" value="GxDLY"/>
    <property type="match status" value="1"/>
</dbReference>
<dbReference type="Pfam" id="PF14606">
    <property type="entry name" value="Lipase_GDSL_3"/>
    <property type="match status" value="1"/>
</dbReference>
<evidence type="ECO:0000259" key="2">
    <source>
        <dbReference type="Pfam" id="PF14607"/>
    </source>
</evidence>
<dbReference type="PANTHER" id="PTHR30383">
    <property type="entry name" value="THIOESTERASE 1/PROTEASE 1/LYSOPHOSPHOLIPASE L1"/>
    <property type="match status" value="1"/>
</dbReference>
<accession>A0A1X7HQT0</accession>
<name>A0A1X7HQT0_9BACL</name>
<dbReference type="Gene3D" id="2.60.120.260">
    <property type="entry name" value="Galactose-binding domain-like"/>
    <property type="match status" value="1"/>
</dbReference>
<evidence type="ECO:0000313" key="4">
    <source>
        <dbReference type="Proteomes" id="UP000192940"/>
    </source>
</evidence>
<dbReference type="SUPFAM" id="SSF52266">
    <property type="entry name" value="SGNH hydrolase"/>
    <property type="match status" value="1"/>
</dbReference>
<dbReference type="Gene3D" id="3.40.50.1110">
    <property type="entry name" value="SGNH hydrolase"/>
    <property type="match status" value="1"/>
</dbReference>
<dbReference type="GO" id="GO:0004622">
    <property type="term" value="F:phosphatidylcholine lysophospholipase activity"/>
    <property type="evidence" value="ECO:0007669"/>
    <property type="project" value="TreeGrafter"/>
</dbReference>
<dbReference type="EMBL" id="LT840184">
    <property type="protein sequence ID" value="SMF90298.1"/>
    <property type="molecule type" value="Genomic_DNA"/>
</dbReference>
<dbReference type="PANTHER" id="PTHR30383:SF5">
    <property type="entry name" value="SGNH HYDROLASE-TYPE ESTERASE DOMAIN-CONTAINING PROTEIN"/>
    <property type="match status" value="1"/>
</dbReference>
<evidence type="ECO:0000259" key="1">
    <source>
        <dbReference type="Pfam" id="PF14606"/>
    </source>
</evidence>
<feature type="domain" description="SGNH hydrolase-type esterase N-terminal" evidence="2">
    <location>
        <begin position="29"/>
        <end position="174"/>
    </location>
</feature>
<organism evidence="3 4">
    <name type="scientific">Paenibacillus uliginis N3/975</name>
    <dbReference type="NCBI Taxonomy" id="1313296"/>
    <lineage>
        <taxon>Bacteria</taxon>
        <taxon>Bacillati</taxon>
        <taxon>Bacillota</taxon>
        <taxon>Bacilli</taxon>
        <taxon>Bacillales</taxon>
        <taxon>Paenibacillaceae</taxon>
        <taxon>Paenibacillus</taxon>
    </lineage>
</organism>
<keyword evidence="4" id="KW-1185">Reference proteome</keyword>
<proteinExistence type="predicted"/>
<dbReference type="RefSeq" id="WP_208915643.1">
    <property type="nucleotide sequence ID" value="NZ_LT840184.1"/>
</dbReference>
<evidence type="ECO:0000313" key="3">
    <source>
        <dbReference type="EMBL" id="SMF90298.1"/>
    </source>
</evidence>
<dbReference type="AlphaFoldDB" id="A0A1X7HQT0"/>
<gene>
    <name evidence="3" type="ORF">SAMN05661091_4966</name>
</gene>
<dbReference type="InterPro" id="IPR032740">
    <property type="entry name" value="GxDLY"/>
</dbReference>
<dbReference type="InterPro" id="IPR051532">
    <property type="entry name" value="Ester_Hydrolysis_Enzymes"/>
</dbReference>
<dbReference type="STRING" id="1313296.SAMN05661091_4966"/>
<dbReference type="InterPro" id="IPR013830">
    <property type="entry name" value="SGNH_hydro"/>
</dbReference>
<protein>
    <submittedName>
        <fullName evidence="3">Lysophospholipase L1</fullName>
    </submittedName>
</protein>
<dbReference type="Proteomes" id="UP000192940">
    <property type="component" value="Chromosome I"/>
</dbReference>
<sequence length="372" mass="41807">MEKHNREEVSPHQLDQNMKAQNVVTDELTWHSPLDEPFRVSGLAWFESNRLYRRLPAVPDYPIPSAVDILANCTSGGQIRFRTNSRYISVRVRLTAGSGMYHMPPTGECGVDAYTGGPGNWLFAGTANFTPGQLEYESRLFVNENREWRSYMLNLPLYQGVKEMWIGLDSEAEISSPESYDSDKRIILYGTSITQGGCAARPGMSYTNILSRRINREFINLGFSGNGKGEPELAHLIAQIDNPACLVIDYEANSCGTEQYKKTLPAFIRIYREAHPDVPIILVSRFPYGAERFKPELVQERLERRDFQADLIQSLTDAGDHRLTFVDGTNLLGSHPGEATVDGVHPTDLGFMMMADYLEPIFKQVLASADQT</sequence>